<evidence type="ECO:0000256" key="5">
    <source>
        <dbReference type="ARBA" id="ARBA00022692"/>
    </source>
</evidence>
<dbReference type="InterPro" id="IPR005614">
    <property type="entry name" value="NrfD-like"/>
</dbReference>
<evidence type="ECO:0000256" key="6">
    <source>
        <dbReference type="ARBA" id="ARBA00022723"/>
    </source>
</evidence>
<dbReference type="AlphaFoldDB" id="A0A381QNZ4"/>
<dbReference type="PANTHER" id="PTHR43177">
    <property type="entry name" value="PROTEIN NRFC"/>
    <property type="match status" value="1"/>
</dbReference>
<feature type="transmembrane region" description="Helical" evidence="11">
    <location>
        <begin position="315"/>
        <end position="336"/>
    </location>
</feature>
<feature type="transmembrane region" description="Helical" evidence="11">
    <location>
        <begin position="246"/>
        <end position="266"/>
    </location>
</feature>
<evidence type="ECO:0000259" key="12">
    <source>
        <dbReference type="PROSITE" id="PS51379"/>
    </source>
</evidence>
<evidence type="ECO:0000256" key="10">
    <source>
        <dbReference type="ARBA" id="ARBA00023136"/>
    </source>
</evidence>
<protein>
    <recommendedName>
        <fullName evidence="12">4Fe-4S ferredoxin-type domain-containing protein</fullName>
    </recommendedName>
</protein>
<dbReference type="CDD" id="cd10551">
    <property type="entry name" value="PsrB"/>
    <property type="match status" value="1"/>
</dbReference>
<dbReference type="EMBL" id="UINC01001453">
    <property type="protein sequence ID" value="SUZ81081.1"/>
    <property type="molecule type" value="Genomic_DNA"/>
</dbReference>
<evidence type="ECO:0000313" key="13">
    <source>
        <dbReference type="EMBL" id="SUZ81081.1"/>
    </source>
</evidence>
<keyword evidence="4" id="KW-0004">4Fe-4S</keyword>
<feature type="transmembrane region" description="Helical" evidence="11">
    <location>
        <begin position="410"/>
        <end position="429"/>
    </location>
</feature>
<dbReference type="GO" id="GO:0046872">
    <property type="term" value="F:metal ion binding"/>
    <property type="evidence" value="ECO:0007669"/>
    <property type="project" value="UniProtKB-KW"/>
</dbReference>
<proteinExistence type="inferred from homology"/>
<evidence type="ECO:0000256" key="3">
    <source>
        <dbReference type="ARBA" id="ARBA00022475"/>
    </source>
</evidence>
<reference evidence="13" key="1">
    <citation type="submission" date="2018-05" db="EMBL/GenBank/DDBJ databases">
        <authorList>
            <person name="Lanie J.A."/>
            <person name="Ng W.-L."/>
            <person name="Kazmierczak K.M."/>
            <person name="Andrzejewski T.M."/>
            <person name="Davidsen T.M."/>
            <person name="Wayne K.J."/>
            <person name="Tettelin H."/>
            <person name="Glass J.I."/>
            <person name="Rusch D."/>
            <person name="Podicherti R."/>
            <person name="Tsui H.-C.T."/>
            <person name="Winkler M.E."/>
        </authorList>
    </citation>
    <scope>NUCLEOTIDE SEQUENCE</scope>
</reference>
<dbReference type="GO" id="GO:0005886">
    <property type="term" value="C:plasma membrane"/>
    <property type="evidence" value="ECO:0007669"/>
    <property type="project" value="UniProtKB-SubCell"/>
</dbReference>
<feature type="domain" description="4Fe-4S ferredoxin-type" evidence="12">
    <location>
        <begin position="81"/>
        <end position="110"/>
    </location>
</feature>
<feature type="transmembrane region" description="Helical" evidence="11">
    <location>
        <begin position="380"/>
        <end position="404"/>
    </location>
</feature>
<dbReference type="Gene3D" id="1.20.1630.10">
    <property type="entry name" value="Formate dehydrogenase/DMSO reductase domain"/>
    <property type="match status" value="1"/>
</dbReference>
<keyword evidence="7 11" id="KW-1133">Transmembrane helix</keyword>
<comment type="subcellular location">
    <subcellularLocation>
        <location evidence="1">Cell membrane</location>
        <topology evidence="1">Multi-pass membrane protein</topology>
    </subcellularLocation>
</comment>
<keyword evidence="9" id="KW-0411">Iron-sulfur</keyword>
<comment type="similarity">
    <text evidence="2">Belongs to the NrfD family.</text>
</comment>
<dbReference type="InterPro" id="IPR050954">
    <property type="entry name" value="ET_IronSulfur_Cluster-Binding"/>
</dbReference>
<evidence type="ECO:0000256" key="4">
    <source>
        <dbReference type="ARBA" id="ARBA00022485"/>
    </source>
</evidence>
<dbReference type="SUPFAM" id="SSF54862">
    <property type="entry name" value="4Fe-4S ferredoxins"/>
    <property type="match status" value="1"/>
</dbReference>
<organism evidence="13">
    <name type="scientific">marine metagenome</name>
    <dbReference type="NCBI Taxonomy" id="408172"/>
    <lineage>
        <taxon>unclassified sequences</taxon>
        <taxon>metagenomes</taxon>
        <taxon>ecological metagenomes</taxon>
    </lineage>
</organism>
<name>A0A381QNZ4_9ZZZZ</name>
<dbReference type="GO" id="GO:0051539">
    <property type="term" value="F:4 iron, 4 sulfur cluster binding"/>
    <property type="evidence" value="ECO:0007669"/>
    <property type="project" value="UniProtKB-KW"/>
</dbReference>
<feature type="transmembrane region" description="Helical" evidence="11">
    <location>
        <begin position="458"/>
        <end position="475"/>
    </location>
</feature>
<keyword evidence="10 11" id="KW-0472">Membrane</keyword>
<feature type="domain" description="4Fe-4S ferredoxin-type" evidence="12">
    <location>
        <begin position="4"/>
        <end position="34"/>
    </location>
</feature>
<dbReference type="InterPro" id="IPR017896">
    <property type="entry name" value="4Fe4S_Fe-S-bd"/>
</dbReference>
<dbReference type="PANTHER" id="PTHR43177:SF3">
    <property type="entry name" value="PROTEIN NRFC HOMOLOG"/>
    <property type="match status" value="1"/>
</dbReference>
<evidence type="ECO:0000256" key="9">
    <source>
        <dbReference type="ARBA" id="ARBA00023014"/>
    </source>
</evidence>
<feature type="domain" description="4Fe-4S ferredoxin-type" evidence="12">
    <location>
        <begin position="49"/>
        <end position="80"/>
    </location>
</feature>
<dbReference type="Pfam" id="PF03916">
    <property type="entry name" value="NrfD"/>
    <property type="match status" value="1"/>
</dbReference>
<keyword evidence="5 11" id="KW-0812">Transmembrane</keyword>
<dbReference type="Pfam" id="PF13247">
    <property type="entry name" value="Fer4_11"/>
    <property type="match status" value="1"/>
</dbReference>
<accession>A0A381QNZ4</accession>
<evidence type="ECO:0000256" key="7">
    <source>
        <dbReference type="ARBA" id="ARBA00022989"/>
    </source>
</evidence>
<dbReference type="InterPro" id="IPR017900">
    <property type="entry name" value="4Fe4S_Fe_S_CS"/>
</dbReference>
<evidence type="ECO:0000256" key="8">
    <source>
        <dbReference type="ARBA" id="ARBA00023004"/>
    </source>
</evidence>
<gene>
    <name evidence="13" type="ORF">METZ01_LOCUS33935</name>
</gene>
<sequence length="512" mass="53895">MTRLGFVLDSGSCIGCHACTVACKSEHDVPLGVNRTWLKYVETGTHPDSERHFSVMRCNHCDDAPCMAICPTSALFRAENGVVDFDDDNCIGCKACMNACPYDAIYLNPQTGTAHKCNFCNHRIEDGLEPSCVVVCPTRAIRVGDLDDPGSEISLLLTTDGAVRSPEQGTSPKVVYKDATASSLDPLAAYIAADGMIWAETRSDHPTPTPVALTAAPSRDDGEAMARTTYTTQHPPAWGSMVSGYLVTKAIAAGVMLVASMLVLLGHGGSRAAVGVVPPMLAGAFLALTGAMLVADLKQPKRFVYLLTRGNRTSWLVKGAYVLGGFGAVVAAWWVAGLTGADGLLPVLVVPTVLLALATAGYTAFLFGQCEGRDLWQEPLLLPVLLAQAVAAGGASYSLLALFIDVPGAAAIQWAFLIGLAANGLLVGLEVRGDHSRHVTMALTEMTSGGQRRSFRQWRLNGLAMPLVLVAVSIALGADGLLLPAVAAPFVLHGLFAYEDAYVRAGQSVPLS</sequence>
<feature type="transmembrane region" description="Helical" evidence="11">
    <location>
        <begin position="348"/>
        <end position="368"/>
    </location>
</feature>
<dbReference type="PROSITE" id="PS51379">
    <property type="entry name" value="4FE4S_FER_2"/>
    <property type="match status" value="3"/>
</dbReference>
<keyword evidence="8" id="KW-0408">Iron</keyword>
<feature type="transmembrane region" description="Helical" evidence="11">
    <location>
        <begin position="272"/>
        <end position="294"/>
    </location>
</feature>
<keyword evidence="3" id="KW-1003">Cell membrane</keyword>
<evidence type="ECO:0000256" key="2">
    <source>
        <dbReference type="ARBA" id="ARBA00008929"/>
    </source>
</evidence>
<keyword evidence="6" id="KW-0479">Metal-binding</keyword>
<evidence type="ECO:0000256" key="1">
    <source>
        <dbReference type="ARBA" id="ARBA00004651"/>
    </source>
</evidence>
<dbReference type="PROSITE" id="PS00198">
    <property type="entry name" value="4FE4S_FER_1"/>
    <property type="match status" value="1"/>
</dbReference>
<evidence type="ECO:0000256" key="11">
    <source>
        <dbReference type="SAM" id="Phobius"/>
    </source>
</evidence>
<dbReference type="Gene3D" id="3.30.70.20">
    <property type="match status" value="2"/>
</dbReference>